<comment type="caution">
    <text evidence="1">The sequence shown here is derived from an EMBL/GenBank/DDBJ whole genome shotgun (WGS) entry which is preliminary data.</text>
</comment>
<dbReference type="EMBL" id="JBHSUA010000024">
    <property type="protein sequence ID" value="MFC6397874.1"/>
    <property type="molecule type" value="Genomic_DNA"/>
</dbReference>
<evidence type="ECO:0000313" key="2">
    <source>
        <dbReference type="Proteomes" id="UP001596266"/>
    </source>
</evidence>
<name>A0ABW1X2Z6_9ACTN</name>
<dbReference type="Proteomes" id="UP001596266">
    <property type="component" value="Unassembled WGS sequence"/>
</dbReference>
<sequence>MSSTCEAPAVHTVAPDWRLWTVEARLVVTDPTALDHAIEICHAITDEVDELASRFRSDSPW</sequence>
<protein>
    <recommendedName>
        <fullName evidence="3">FAD:protein FMN transferase</fullName>
    </recommendedName>
</protein>
<accession>A0ABW1X2Z6</accession>
<evidence type="ECO:0000313" key="1">
    <source>
        <dbReference type="EMBL" id="MFC6397874.1"/>
    </source>
</evidence>
<reference evidence="2" key="1">
    <citation type="journal article" date="2019" name="Int. J. Syst. Evol. Microbiol.">
        <title>The Global Catalogue of Microorganisms (GCM) 10K type strain sequencing project: providing services to taxonomists for standard genome sequencing and annotation.</title>
        <authorList>
            <consortium name="The Broad Institute Genomics Platform"/>
            <consortium name="The Broad Institute Genome Sequencing Center for Infectious Disease"/>
            <person name="Wu L."/>
            <person name="Ma J."/>
        </authorList>
    </citation>
    <scope>NUCLEOTIDE SEQUENCE [LARGE SCALE GENOMIC DNA]</scope>
    <source>
        <strain evidence="2">CGMCC 1.15277</strain>
    </source>
</reference>
<gene>
    <name evidence="1" type="ORF">ACFP57_12905</name>
</gene>
<dbReference type="RefSeq" id="WP_343886913.1">
    <property type="nucleotide sequence ID" value="NZ_BAAAKI010000025.1"/>
</dbReference>
<evidence type="ECO:0008006" key="3">
    <source>
        <dbReference type="Google" id="ProtNLM"/>
    </source>
</evidence>
<keyword evidence="2" id="KW-1185">Reference proteome</keyword>
<organism evidence="1 2">
    <name type="scientific">Luteococcus sanguinis</name>
    <dbReference type="NCBI Taxonomy" id="174038"/>
    <lineage>
        <taxon>Bacteria</taxon>
        <taxon>Bacillati</taxon>
        <taxon>Actinomycetota</taxon>
        <taxon>Actinomycetes</taxon>
        <taxon>Propionibacteriales</taxon>
        <taxon>Propionibacteriaceae</taxon>
        <taxon>Luteococcus</taxon>
    </lineage>
</organism>
<proteinExistence type="predicted"/>